<evidence type="ECO:0000256" key="3">
    <source>
        <dbReference type="ARBA" id="ARBA00022801"/>
    </source>
</evidence>
<comment type="caution">
    <text evidence="6">The sequence shown here is derived from an EMBL/GenBank/DDBJ whole genome shotgun (WGS) entry which is preliminary data.</text>
</comment>
<dbReference type="SUPFAM" id="SSF51556">
    <property type="entry name" value="Metallo-dependent hydrolases"/>
    <property type="match status" value="1"/>
</dbReference>
<dbReference type="InterPro" id="IPR011059">
    <property type="entry name" value="Metal-dep_hydrolase_composite"/>
</dbReference>
<evidence type="ECO:0000313" key="7">
    <source>
        <dbReference type="Proteomes" id="UP001429601"/>
    </source>
</evidence>
<sequence length="452" mass="48871">MSNTAISADFLWQGGAWRAGDDVALGIASGRFSPAAGDATRIGRFVLPGMPNLHSHAFQRAMAGLAERRGPGEDSFWTWRETMYAFAEAIDPDDLKAIATQLYVEMVKAGYTQVCEFHYLHHGPRGVPYADPAAMSLALVEAAREAGIGLTLLPVLYMTGGFDGRPLSERQRRFRHDVGSFVSLLERLAPMQDDMFTLGMALHSLRAVPEDAMRALLATGIAQGLPVHIHIAEQIGEVQDCLAVRHARPVEWLLDHADVDARWTLIHATHLTAQETDRIAKSGAVAGLCPTTEANLGDGLFPLAAFIDAGGTFGIGSDSHISVSPVEELRWLEYGQRLVTRHRNVAARLPEESVGTALWQRALVGGAQASGSDIARLAAGARADLLVLDDRSPLLAARDEADVMDSFLFAGNTPLVRDVMVGGQWRVRDFAHVAEASSANAYRRVVERLAAA</sequence>
<reference evidence="6 7" key="1">
    <citation type="journal article" date="2011" name="Curr. Microbiol.">
        <title>Luteibacter jiangsuensis sp. nov.: a methamidophos-degrading bacterium isolated from a methamidophos-manufacturing factory.</title>
        <authorList>
            <person name="Wang L."/>
            <person name="Wang G.L."/>
            <person name="Li S.P."/>
            <person name="Jiang J.D."/>
        </authorList>
    </citation>
    <scope>NUCLEOTIDE SEQUENCE [LARGE SCALE GENOMIC DNA]</scope>
    <source>
        <strain evidence="6 7">CGMCC 1.10133</strain>
    </source>
</reference>
<dbReference type="PANTHER" id="PTHR11271:SF48">
    <property type="entry name" value="AMIDOHYDROLASE-RELATED DOMAIN-CONTAINING PROTEIN"/>
    <property type="match status" value="1"/>
</dbReference>
<dbReference type="InterPro" id="IPR010252">
    <property type="entry name" value="HutF"/>
</dbReference>
<proteinExistence type="predicted"/>
<keyword evidence="7" id="KW-1185">Reference proteome</keyword>
<dbReference type="Gene3D" id="3.20.20.140">
    <property type="entry name" value="Metal-dependent hydrolases"/>
    <property type="match status" value="1"/>
</dbReference>
<dbReference type="Gene3D" id="2.30.40.10">
    <property type="entry name" value="Urease, subunit C, domain 1"/>
    <property type="match status" value="1"/>
</dbReference>
<dbReference type="InterPro" id="IPR051607">
    <property type="entry name" value="Metallo-dep_hydrolases"/>
</dbReference>
<dbReference type="SUPFAM" id="SSF51338">
    <property type="entry name" value="Composite domain of metallo-dependent hydrolases"/>
    <property type="match status" value="1"/>
</dbReference>
<dbReference type="NCBIfam" id="NF006684">
    <property type="entry name" value="PRK09229.1-5"/>
    <property type="match status" value="1"/>
</dbReference>
<dbReference type="InterPro" id="IPR006680">
    <property type="entry name" value="Amidohydro-rel"/>
</dbReference>
<organism evidence="6 7">
    <name type="scientific">Luteibacter jiangsuensis</name>
    <dbReference type="NCBI Taxonomy" id="637577"/>
    <lineage>
        <taxon>Bacteria</taxon>
        <taxon>Pseudomonadati</taxon>
        <taxon>Pseudomonadota</taxon>
        <taxon>Gammaproteobacteria</taxon>
        <taxon>Lysobacterales</taxon>
        <taxon>Rhodanobacteraceae</taxon>
        <taxon>Luteibacter</taxon>
    </lineage>
</organism>
<dbReference type="NCBIfam" id="NF006681">
    <property type="entry name" value="PRK09229.1-2"/>
    <property type="match status" value="1"/>
</dbReference>
<evidence type="ECO:0000313" key="6">
    <source>
        <dbReference type="EMBL" id="NID03680.1"/>
    </source>
</evidence>
<evidence type="ECO:0000259" key="5">
    <source>
        <dbReference type="Pfam" id="PF01979"/>
    </source>
</evidence>
<dbReference type="InterPro" id="IPR032466">
    <property type="entry name" value="Metal_Hydrolase"/>
</dbReference>
<feature type="domain" description="Amidohydrolase-related" evidence="5">
    <location>
        <begin position="45"/>
        <end position="425"/>
    </location>
</feature>
<evidence type="ECO:0000256" key="4">
    <source>
        <dbReference type="ARBA" id="ARBA00022833"/>
    </source>
</evidence>
<accession>A0ABX0Q110</accession>
<dbReference type="Pfam" id="PF01979">
    <property type="entry name" value="Amidohydro_1"/>
    <property type="match status" value="1"/>
</dbReference>
<dbReference type="Proteomes" id="UP001429601">
    <property type="component" value="Unassembled WGS sequence"/>
</dbReference>
<keyword evidence="3 6" id="KW-0378">Hydrolase</keyword>
<keyword evidence="4" id="KW-0862">Zinc</keyword>
<keyword evidence="2" id="KW-0479">Metal-binding</keyword>
<evidence type="ECO:0000256" key="2">
    <source>
        <dbReference type="ARBA" id="ARBA00022723"/>
    </source>
</evidence>
<name>A0ABX0Q110_9GAMM</name>
<dbReference type="RefSeq" id="WP_167122609.1">
    <property type="nucleotide sequence ID" value="NZ_JAAQQR010000001.1"/>
</dbReference>
<comment type="cofactor">
    <cofactor evidence="1">
        <name>Zn(2+)</name>
        <dbReference type="ChEBI" id="CHEBI:29105"/>
    </cofactor>
</comment>
<dbReference type="NCBIfam" id="TIGR02022">
    <property type="entry name" value="hutF"/>
    <property type="match status" value="1"/>
</dbReference>
<dbReference type="EC" id="3.5.3.13" evidence="6"/>
<dbReference type="EMBL" id="JAAQQR010000001">
    <property type="protein sequence ID" value="NID03680.1"/>
    <property type="molecule type" value="Genomic_DNA"/>
</dbReference>
<dbReference type="PANTHER" id="PTHR11271">
    <property type="entry name" value="GUANINE DEAMINASE"/>
    <property type="match status" value="1"/>
</dbReference>
<evidence type="ECO:0000256" key="1">
    <source>
        <dbReference type="ARBA" id="ARBA00001947"/>
    </source>
</evidence>
<dbReference type="GO" id="GO:0050416">
    <property type="term" value="F:formimidoylglutamate deiminase activity"/>
    <property type="evidence" value="ECO:0007669"/>
    <property type="project" value="UniProtKB-EC"/>
</dbReference>
<gene>
    <name evidence="6" type="ORF">HBF26_02195</name>
</gene>
<protein>
    <submittedName>
        <fullName evidence="6">Formimidoylglutamate deiminase</fullName>
        <ecNumber evidence="6">3.5.3.13</ecNumber>
    </submittedName>
</protein>